<proteinExistence type="predicted"/>
<evidence type="ECO:0000313" key="2">
    <source>
        <dbReference type="Proteomes" id="UP000789920"/>
    </source>
</evidence>
<keyword evidence="2" id="KW-1185">Reference proteome</keyword>
<dbReference type="Proteomes" id="UP000789920">
    <property type="component" value="Unassembled WGS sequence"/>
</dbReference>
<sequence length="231" mass="25728">KIADANHIDEIKHLKSASTNIDVYSKVLLDQFDNLITQDEAGVSQSIPDLIKTAVQHPHSYLFAQALIKRLSEEQNGYPLRKLAKELEKGVSNNNTELVENLRNLIAAPPLPIATSILRIPPTPGDIVALHRQYSGEPLPSPIYLRDPQLLYWLLNNAFVPSDKTVNMKPDIKEKYLYLAAYAASAEERNDGQIDSSRVSTTFETLKRLSATLSKKGVIGLEFNAIVQDLL</sequence>
<name>A0ACA9S4M3_9GLOM</name>
<organism evidence="1 2">
    <name type="scientific">Racocetra persica</name>
    <dbReference type="NCBI Taxonomy" id="160502"/>
    <lineage>
        <taxon>Eukaryota</taxon>
        <taxon>Fungi</taxon>
        <taxon>Fungi incertae sedis</taxon>
        <taxon>Mucoromycota</taxon>
        <taxon>Glomeromycotina</taxon>
        <taxon>Glomeromycetes</taxon>
        <taxon>Diversisporales</taxon>
        <taxon>Gigasporaceae</taxon>
        <taxon>Racocetra</taxon>
    </lineage>
</organism>
<protein>
    <submittedName>
        <fullName evidence="1">10834_t:CDS:1</fullName>
    </submittedName>
</protein>
<accession>A0ACA9S4M3</accession>
<feature type="non-terminal residue" evidence="1">
    <location>
        <position position="231"/>
    </location>
</feature>
<comment type="caution">
    <text evidence="1">The sequence shown here is derived from an EMBL/GenBank/DDBJ whole genome shotgun (WGS) entry which is preliminary data.</text>
</comment>
<gene>
    <name evidence="1" type="ORF">RPERSI_LOCUS26358</name>
</gene>
<evidence type="ECO:0000313" key="1">
    <source>
        <dbReference type="EMBL" id="CAG8824915.1"/>
    </source>
</evidence>
<dbReference type="EMBL" id="CAJVQC010089692">
    <property type="protein sequence ID" value="CAG8824915.1"/>
    <property type="molecule type" value="Genomic_DNA"/>
</dbReference>
<feature type="non-terminal residue" evidence="1">
    <location>
        <position position="1"/>
    </location>
</feature>
<reference evidence="1" key="1">
    <citation type="submission" date="2021-06" db="EMBL/GenBank/DDBJ databases">
        <authorList>
            <person name="Kallberg Y."/>
            <person name="Tangrot J."/>
            <person name="Rosling A."/>
        </authorList>
    </citation>
    <scope>NUCLEOTIDE SEQUENCE</scope>
    <source>
        <strain evidence="1">MA461A</strain>
    </source>
</reference>